<organism evidence="8 9">
    <name type="scientific">Oleiagrimonas citrea</name>
    <dbReference type="NCBI Taxonomy" id="1665687"/>
    <lineage>
        <taxon>Bacteria</taxon>
        <taxon>Pseudomonadati</taxon>
        <taxon>Pseudomonadota</taxon>
        <taxon>Gammaproteobacteria</taxon>
        <taxon>Lysobacterales</taxon>
        <taxon>Rhodanobacteraceae</taxon>
        <taxon>Oleiagrimonas</taxon>
    </lineage>
</organism>
<dbReference type="SUPFAM" id="SSF110997">
    <property type="entry name" value="Sporulation related repeat"/>
    <property type="match status" value="1"/>
</dbReference>
<dbReference type="PANTHER" id="PTHR34183">
    <property type="entry name" value="ENDOLYTIC PEPTIDOGLYCAN TRANSGLYCOSYLASE RLPA"/>
    <property type="match status" value="1"/>
</dbReference>
<dbReference type="NCBIfam" id="TIGR00413">
    <property type="entry name" value="rlpA"/>
    <property type="match status" value="1"/>
</dbReference>
<dbReference type="AlphaFoldDB" id="A0A846ZLW2"/>
<dbReference type="Pfam" id="PF03330">
    <property type="entry name" value="DPBB_1"/>
    <property type="match status" value="1"/>
</dbReference>
<keyword evidence="3 4" id="KW-0961">Cell wall biogenesis/degradation</keyword>
<feature type="domain" description="SPOR" evidence="7">
    <location>
        <begin position="211"/>
        <end position="291"/>
    </location>
</feature>
<dbReference type="SUPFAM" id="SSF50685">
    <property type="entry name" value="Barwin-like endoglucanases"/>
    <property type="match status" value="1"/>
</dbReference>
<dbReference type="GO" id="GO:0008932">
    <property type="term" value="F:lytic endotransglycosylase activity"/>
    <property type="evidence" value="ECO:0007669"/>
    <property type="project" value="UniProtKB-UniRule"/>
</dbReference>
<feature type="region of interest" description="Disordered" evidence="6">
    <location>
        <begin position="1"/>
        <end position="81"/>
    </location>
</feature>
<dbReference type="InterPro" id="IPR036680">
    <property type="entry name" value="SPOR-like_sf"/>
</dbReference>
<dbReference type="InterPro" id="IPR036908">
    <property type="entry name" value="RlpA-like_sf"/>
</dbReference>
<dbReference type="InterPro" id="IPR007730">
    <property type="entry name" value="SPOR-like_dom"/>
</dbReference>
<dbReference type="Proteomes" id="UP000541636">
    <property type="component" value="Unassembled WGS sequence"/>
</dbReference>
<keyword evidence="1" id="KW-0732">Signal</keyword>
<dbReference type="InterPro" id="IPR009009">
    <property type="entry name" value="RlpA-like_DPBB"/>
</dbReference>
<dbReference type="Pfam" id="PF05036">
    <property type="entry name" value="SPOR"/>
    <property type="match status" value="1"/>
</dbReference>
<dbReference type="PROSITE" id="PS51724">
    <property type="entry name" value="SPOR"/>
    <property type="match status" value="1"/>
</dbReference>
<evidence type="ECO:0000313" key="9">
    <source>
        <dbReference type="Proteomes" id="UP000541636"/>
    </source>
</evidence>
<dbReference type="GO" id="GO:0000270">
    <property type="term" value="P:peptidoglycan metabolic process"/>
    <property type="evidence" value="ECO:0007669"/>
    <property type="project" value="UniProtKB-UniRule"/>
</dbReference>
<dbReference type="HAMAP" id="MF_02071">
    <property type="entry name" value="RlpA"/>
    <property type="match status" value="1"/>
</dbReference>
<evidence type="ECO:0000256" key="3">
    <source>
        <dbReference type="ARBA" id="ARBA00023316"/>
    </source>
</evidence>
<evidence type="ECO:0000259" key="7">
    <source>
        <dbReference type="PROSITE" id="PS51724"/>
    </source>
</evidence>
<dbReference type="GO" id="GO:0071555">
    <property type="term" value="P:cell wall organization"/>
    <property type="evidence" value="ECO:0007669"/>
    <property type="project" value="UniProtKB-KW"/>
</dbReference>
<comment type="caution">
    <text evidence="8">The sequence shown here is derived from an EMBL/GenBank/DDBJ whole genome shotgun (WGS) entry which is preliminary data.</text>
</comment>
<dbReference type="GO" id="GO:0009279">
    <property type="term" value="C:cell outer membrane"/>
    <property type="evidence" value="ECO:0007669"/>
    <property type="project" value="TreeGrafter"/>
</dbReference>
<dbReference type="Gene3D" id="3.30.70.1070">
    <property type="entry name" value="Sporulation related repeat"/>
    <property type="match status" value="1"/>
</dbReference>
<comment type="function">
    <text evidence="4">Lytic transglycosylase with a strong preference for naked glycan strands that lack stem peptides.</text>
</comment>
<dbReference type="EMBL" id="JAAZQD010000002">
    <property type="protein sequence ID" value="NKZ38451.1"/>
    <property type="molecule type" value="Genomic_DNA"/>
</dbReference>
<dbReference type="CDD" id="cd22268">
    <property type="entry name" value="DPBB_RlpA-like"/>
    <property type="match status" value="1"/>
</dbReference>
<dbReference type="InterPro" id="IPR012997">
    <property type="entry name" value="RplA"/>
</dbReference>
<sequence length="291" mass="31431">MLAGCAGHRPRPIAPPASAEGKPTTANPTVVATGPVDDTSLPQDSRYGRTRDGGPVKPPSYIATLSEPVPVPEPRSRYGNKSPYVVRGKTYRVLKSAKGYDQRGIASWYGSKFHGYMTSNFEKYDMYKFSAASKVLPLPTWARVTNLENGKSVIVRVNDRGPFVSNRIIDLSYAAAVRIGIWPKGTGLVEVQAIDPEHPQELPKPHAVESAGAHPGIWLQVGAFGDPENAERVASRLRAAGLGPVQITRLDVQGRDVRRVRLGPLKSVSAADRLSRRVTALGLPTPQVAVD</sequence>
<proteinExistence type="inferred from homology"/>
<evidence type="ECO:0000256" key="6">
    <source>
        <dbReference type="SAM" id="MobiDB-lite"/>
    </source>
</evidence>
<comment type="similarity">
    <text evidence="4 5">Belongs to the RlpA family.</text>
</comment>
<reference evidence="8 9" key="1">
    <citation type="journal article" date="2017" name="Int. J. Syst. Evol. Microbiol.">
        <title>Oleiagrimonas citrea sp. nov., a marine bacterium isolated from tidal flat sediment and emended description of the genus Oleiagrimonas Fang et al. 2015 and Oleiagrimonas soli.</title>
        <authorList>
            <person name="Yang S.H."/>
            <person name="Seo H.S."/>
            <person name="Seong C.N."/>
            <person name="Kwon K.K."/>
        </authorList>
    </citation>
    <scope>NUCLEOTIDE SEQUENCE [LARGE SCALE GENOMIC DNA]</scope>
    <source>
        <strain evidence="8 9">MEBiC09124</strain>
    </source>
</reference>
<protein>
    <recommendedName>
        <fullName evidence="4">Endolytic peptidoglycan transglycosylase RlpA</fullName>
        <ecNumber evidence="4">4.2.2.-</ecNumber>
    </recommendedName>
</protein>
<evidence type="ECO:0000313" key="8">
    <source>
        <dbReference type="EMBL" id="NKZ38451.1"/>
    </source>
</evidence>
<keyword evidence="9" id="KW-1185">Reference proteome</keyword>
<name>A0A846ZLW2_9GAMM</name>
<gene>
    <name evidence="4" type="primary">rlpA</name>
    <name evidence="8" type="ORF">HF690_05705</name>
</gene>
<dbReference type="EC" id="4.2.2.-" evidence="4"/>
<dbReference type="InterPro" id="IPR034718">
    <property type="entry name" value="RlpA"/>
</dbReference>
<dbReference type="GO" id="GO:0042834">
    <property type="term" value="F:peptidoglycan binding"/>
    <property type="evidence" value="ECO:0007669"/>
    <property type="project" value="InterPro"/>
</dbReference>
<accession>A0A846ZLW2</accession>
<evidence type="ECO:0000256" key="2">
    <source>
        <dbReference type="ARBA" id="ARBA00023239"/>
    </source>
</evidence>
<evidence type="ECO:0000256" key="1">
    <source>
        <dbReference type="ARBA" id="ARBA00022729"/>
    </source>
</evidence>
<evidence type="ECO:0000256" key="5">
    <source>
        <dbReference type="RuleBase" id="RU003495"/>
    </source>
</evidence>
<dbReference type="PANTHER" id="PTHR34183:SF1">
    <property type="entry name" value="ENDOLYTIC PEPTIDOGLYCAN TRANSGLYCOSYLASE RLPA"/>
    <property type="match status" value="1"/>
</dbReference>
<keyword evidence="2 4" id="KW-0456">Lyase</keyword>
<dbReference type="Gene3D" id="2.40.40.10">
    <property type="entry name" value="RlpA-like domain"/>
    <property type="match status" value="1"/>
</dbReference>
<evidence type="ECO:0000256" key="4">
    <source>
        <dbReference type="HAMAP-Rule" id="MF_02071"/>
    </source>
</evidence>